<name>A8NK84_COPC7</name>
<dbReference type="KEGG" id="cci:CC1G_02112"/>
<dbReference type="InParanoid" id="A8NK84"/>
<accession>A8NK84</accession>
<dbReference type="Proteomes" id="UP000001861">
    <property type="component" value="Unassembled WGS sequence"/>
</dbReference>
<dbReference type="GeneID" id="6010890"/>
<comment type="caution">
    <text evidence="1">The sequence shown here is derived from an EMBL/GenBank/DDBJ whole genome shotgun (WGS) entry which is preliminary data.</text>
</comment>
<dbReference type="RefSeq" id="XP_001834376.2">
    <property type="nucleotide sequence ID" value="XM_001834324.2"/>
</dbReference>
<dbReference type="HOGENOM" id="CLU_018544_11_0_1"/>
<proteinExistence type="predicted"/>
<keyword evidence="2" id="KW-1185">Reference proteome</keyword>
<dbReference type="AlphaFoldDB" id="A8NK84"/>
<gene>
    <name evidence="1" type="ORF">CC1G_02112</name>
</gene>
<sequence>MSTPKDQPITIDAFPNELLSNIFALYVRASHTPNDPRPSKRIGRIEAVDNSPNSPVLLGWVSSRWRAVALSTVGLWSTIVVRNPLPRDVGIFKQWLERSRGALLDLTLSRNMESNDGAPFHNILLSAAAESSRWRSINLAVLDEDLEDVFDPKTLILSNLKHAQYIHEIPDRGLKRRFYECIFTSPVLIQCRIEACSIEPTWVAGPAWNSLRSVVIDTIDTTGLIKMLAMCPLIEQCMVNIMFLSPSESVHRTTVTVPTLRLLHLAYVERYLQFLDYLALPSLTDFRFSILRAQRGTDGASSLWGKIKDFGARSLCKLKYFEYGYNTSYEGGHSDHEMGDNVNLPMFSEVLELSLLSKVTDTTVTALAFKDSLRPLPRLKTLNLECCDSTDGVLSNTILSRTTSGDTTLKEVSVVFGGSPEERSEDLSLEQKLDPTKVTLKLGTSEEYESGLGYTSFW</sequence>
<dbReference type="EMBL" id="AACS02000010">
    <property type="protein sequence ID" value="EAU87353.2"/>
    <property type="molecule type" value="Genomic_DNA"/>
</dbReference>
<protein>
    <recommendedName>
        <fullName evidence="3">F-box domain-containing protein</fullName>
    </recommendedName>
</protein>
<organism evidence="1 2">
    <name type="scientific">Coprinopsis cinerea (strain Okayama-7 / 130 / ATCC MYA-4618 / FGSC 9003)</name>
    <name type="common">Inky cap fungus</name>
    <name type="synonym">Hormographiella aspergillata</name>
    <dbReference type="NCBI Taxonomy" id="240176"/>
    <lineage>
        <taxon>Eukaryota</taxon>
        <taxon>Fungi</taxon>
        <taxon>Dikarya</taxon>
        <taxon>Basidiomycota</taxon>
        <taxon>Agaricomycotina</taxon>
        <taxon>Agaricomycetes</taxon>
        <taxon>Agaricomycetidae</taxon>
        <taxon>Agaricales</taxon>
        <taxon>Agaricineae</taxon>
        <taxon>Psathyrellaceae</taxon>
        <taxon>Coprinopsis</taxon>
    </lineage>
</organism>
<evidence type="ECO:0000313" key="1">
    <source>
        <dbReference type="EMBL" id="EAU87353.2"/>
    </source>
</evidence>
<evidence type="ECO:0008006" key="3">
    <source>
        <dbReference type="Google" id="ProtNLM"/>
    </source>
</evidence>
<evidence type="ECO:0000313" key="2">
    <source>
        <dbReference type="Proteomes" id="UP000001861"/>
    </source>
</evidence>
<dbReference type="VEuPathDB" id="FungiDB:CC1G_02112"/>
<dbReference type="OrthoDB" id="2269034at2759"/>
<reference evidence="1 2" key="1">
    <citation type="journal article" date="2010" name="Proc. Natl. Acad. Sci. U.S.A.">
        <title>Insights into evolution of multicellular fungi from the assembled chromosomes of the mushroom Coprinopsis cinerea (Coprinus cinereus).</title>
        <authorList>
            <person name="Stajich J.E."/>
            <person name="Wilke S.K."/>
            <person name="Ahren D."/>
            <person name="Au C.H."/>
            <person name="Birren B.W."/>
            <person name="Borodovsky M."/>
            <person name="Burns C."/>
            <person name="Canback B."/>
            <person name="Casselton L.A."/>
            <person name="Cheng C.K."/>
            <person name="Deng J."/>
            <person name="Dietrich F.S."/>
            <person name="Fargo D.C."/>
            <person name="Farman M.L."/>
            <person name="Gathman A.C."/>
            <person name="Goldberg J."/>
            <person name="Guigo R."/>
            <person name="Hoegger P.J."/>
            <person name="Hooker J.B."/>
            <person name="Huggins A."/>
            <person name="James T.Y."/>
            <person name="Kamada T."/>
            <person name="Kilaru S."/>
            <person name="Kodira C."/>
            <person name="Kues U."/>
            <person name="Kupfer D."/>
            <person name="Kwan H.S."/>
            <person name="Lomsadze A."/>
            <person name="Li W."/>
            <person name="Lilly W.W."/>
            <person name="Ma L.J."/>
            <person name="Mackey A.J."/>
            <person name="Manning G."/>
            <person name="Martin F."/>
            <person name="Muraguchi H."/>
            <person name="Natvig D.O."/>
            <person name="Palmerini H."/>
            <person name="Ramesh M.A."/>
            <person name="Rehmeyer C.J."/>
            <person name="Roe B.A."/>
            <person name="Shenoy N."/>
            <person name="Stanke M."/>
            <person name="Ter-Hovhannisyan V."/>
            <person name="Tunlid A."/>
            <person name="Velagapudi R."/>
            <person name="Vision T.J."/>
            <person name="Zeng Q."/>
            <person name="Zolan M.E."/>
            <person name="Pukkila P.J."/>
        </authorList>
    </citation>
    <scope>NUCLEOTIDE SEQUENCE [LARGE SCALE GENOMIC DNA]</scope>
    <source>
        <strain evidence="2">Okayama-7 / 130 / ATCC MYA-4618 / FGSC 9003</strain>
    </source>
</reference>